<proteinExistence type="inferred from homology"/>
<dbReference type="Pfam" id="PF16200">
    <property type="entry name" value="Band_7_C"/>
    <property type="match status" value="1"/>
</dbReference>
<dbReference type="STRING" id="564608.C1MUP6"/>
<dbReference type="CDD" id="cd08829">
    <property type="entry name" value="SPFH_paraslipin"/>
    <property type="match status" value="1"/>
</dbReference>
<feature type="region of interest" description="Disordered" evidence="4">
    <location>
        <begin position="360"/>
        <end position="379"/>
    </location>
</feature>
<dbReference type="GO" id="GO:0005739">
    <property type="term" value="C:mitochondrion"/>
    <property type="evidence" value="ECO:0007669"/>
    <property type="project" value="UniProtKB-SubCell"/>
</dbReference>
<dbReference type="PANTHER" id="PTHR43327:SF10">
    <property type="entry name" value="STOMATIN-LIKE PROTEIN 2, MITOCHONDRIAL"/>
    <property type="match status" value="1"/>
</dbReference>
<dbReference type="InterPro" id="IPR050710">
    <property type="entry name" value="Band7/mec-2_domain"/>
</dbReference>
<dbReference type="RefSeq" id="XP_003059533.1">
    <property type="nucleotide sequence ID" value="XM_003059487.1"/>
</dbReference>
<comment type="similarity">
    <text evidence="2">Belongs to the band 7/mec-2 family.</text>
</comment>
<evidence type="ECO:0000313" key="7">
    <source>
        <dbReference type="Proteomes" id="UP000001876"/>
    </source>
</evidence>
<feature type="domain" description="Band 7" evidence="5">
    <location>
        <begin position="7"/>
        <end position="165"/>
    </location>
</feature>
<comment type="subcellular location">
    <subcellularLocation>
        <location evidence="1">Mitochondrion</location>
    </subcellularLocation>
</comment>
<evidence type="ECO:0000313" key="6">
    <source>
        <dbReference type="EMBL" id="EEH56665.1"/>
    </source>
</evidence>
<dbReference type="SUPFAM" id="SSF117892">
    <property type="entry name" value="Band 7/SPFH domain"/>
    <property type="match status" value="1"/>
</dbReference>
<dbReference type="InterPro" id="IPR036013">
    <property type="entry name" value="Band_7/SPFH_dom_sf"/>
</dbReference>
<dbReference type="AlphaFoldDB" id="C1MUP6"/>
<dbReference type="OrthoDB" id="434619at2759"/>
<dbReference type="EMBL" id="GG663740">
    <property type="protein sequence ID" value="EEH56665.1"/>
    <property type="molecule type" value="Genomic_DNA"/>
</dbReference>
<dbReference type="InterPro" id="IPR001972">
    <property type="entry name" value="Stomatin_HflK_fam"/>
</dbReference>
<dbReference type="GO" id="GO:0098552">
    <property type="term" value="C:side of membrane"/>
    <property type="evidence" value="ECO:0007669"/>
    <property type="project" value="UniProtKB-ARBA"/>
</dbReference>
<dbReference type="eggNOG" id="KOG2620">
    <property type="taxonomic scope" value="Eukaryota"/>
</dbReference>
<dbReference type="GeneID" id="9684672"/>
<dbReference type="OMA" id="AMNMQLK"/>
<dbReference type="GO" id="GO:0005886">
    <property type="term" value="C:plasma membrane"/>
    <property type="evidence" value="ECO:0007669"/>
    <property type="project" value="UniProtKB-ARBA"/>
</dbReference>
<dbReference type="KEGG" id="mpp:MICPUCDRAFT_70813"/>
<feature type="compositionally biased region" description="Basic and acidic residues" evidence="4">
    <location>
        <begin position="362"/>
        <end position="372"/>
    </location>
</feature>
<dbReference type="PRINTS" id="PR00721">
    <property type="entry name" value="STOMATIN"/>
</dbReference>
<evidence type="ECO:0000256" key="1">
    <source>
        <dbReference type="ARBA" id="ARBA00004173"/>
    </source>
</evidence>
<dbReference type="Proteomes" id="UP000001876">
    <property type="component" value="Unassembled WGS sequence"/>
</dbReference>
<dbReference type="PANTHER" id="PTHR43327">
    <property type="entry name" value="STOMATIN-LIKE PROTEIN 2, MITOCHONDRIAL"/>
    <property type="match status" value="1"/>
</dbReference>
<organism evidence="7">
    <name type="scientific">Micromonas pusilla (strain CCMP1545)</name>
    <name type="common">Picoplanktonic green alga</name>
    <dbReference type="NCBI Taxonomy" id="564608"/>
    <lineage>
        <taxon>Eukaryota</taxon>
        <taxon>Viridiplantae</taxon>
        <taxon>Chlorophyta</taxon>
        <taxon>Mamiellophyceae</taxon>
        <taxon>Mamiellales</taxon>
        <taxon>Mamiellaceae</taxon>
        <taxon>Micromonas</taxon>
    </lineage>
</organism>
<dbReference type="Gene3D" id="3.30.479.30">
    <property type="entry name" value="Band 7 domain"/>
    <property type="match status" value="1"/>
</dbReference>
<keyword evidence="7" id="KW-1185">Reference proteome</keyword>
<evidence type="ECO:0000259" key="5">
    <source>
        <dbReference type="SMART" id="SM00244"/>
    </source>
</evidence>
<evidence type="ECO:0000256" key="2">
    <source>
        <dbReference type="ARBA" id="ARBA00008164"/>
    </source>
</evidence>
<accession>C1MUP6</accession>
<dbReference type="Pfam" id="PF01145">
    <property type="entry name" value="Band_7"/>
    <property type="match status" value="1"/>
</dbReference>
<feature type="region of interest" description="Disordered" evidence="4">
    <location>
        <begin position="319"/>
        <end position="345"/>
    </location>
</feature>
<evidence type="ECO:0000256" key="3">
    <source>
        <dbReference type="ARBA" id="ARBA00023128"/>
    </source>
</evidence>
<dbReference type="InterPro" id="IPR001107">
    <property type="entry name" value="Band_7"/>
</dbReference>
<reference evidence="6 7" key="1">
    <citation type="journal article" date="2009" name="Science">
        <title>Green evolution and dynamic adaptations revealed by genomes of the marine picoeukaryotes Micromonas.</title>
        <authorList>
            <person name="Worden A.Z."/>
            <person name="Lee J.H."/>
            <person name="Mock T."/>
            <person name="Rouze P."/>
            <person name="Simmons M.P."/>
            <person name="Aerts A.L."/>
            <person name="Allen A.E."/>
            <person name="Cuvelier M.L."/>
            <person name="Derelle E."/>
            <person name="Everett M.V."/>
            <person name="Foulon E."/>
            <person name="Grimwood J."/>
            <person name="Gundlach H."/>
            <person name="Henrissat B."/>
            <person name="Napoli C."/>
            <person name="McDonald S.M."/>
            <person name="Parker M.S."/>
            <person name="Rombauts S."/>
            <person name="Salamov A."/>
            <person name="Von Dassow P."/>
            <person name="Badger J.H."/>
            <person name="Coutinho P.M."/>
            <person name="Demir E."/>
            <person name="Dubchak I."/>
            <person name="Gentemann C."/>
            <person name="Eikrem W."/>
            <person name="Gready J.E."/>
            <person name="John U."/>
            <person name="Lanier W."/>
            <person name="Lindquist E.A."/>
            <person name="Lucas S."/>
            <person name="Mayer K.F."/>
            <person name="Moreau H."/>
            <person name="Not F."/>
            <person name="Otillar R."/>
            <person name="Panaud O."/>
            <person name="Pangilinan J."/>
            <person name="Paulsen I."/>
            <person name="Piegu B."/>
            <person name="Poliakov A."/>
            <person name="Robbens S."/>
            <person name="Schmutz J."/>
            <person name="Toulza E."/>
            <person name="Wyss T."/>
            <person name="Zelensky A."/>
            <person name="Zhou K."/>
            <person name="Armbrust E.V."/>
            <person name="Bhattacharya D."/>
            <person name="Goodenough U.W."/>
            <person name="Van de Peer Y."/>
            <person name="Grigoriev I.V."/>
        </authorList>
    </citation>
    <scope>NUCLEOTIDE SEQUENCE [LARGE SCALE GENOMIC DNA]</scope>
    <source>
        <strain evidence="6 7">CCMP1545</strain>
    </source>
</reference>
<evidence type="ECO:0000256" key="4">
    <source>
        <dbReference type="SAM" id="MobiDB-lite"/>
    </source>
</evidence>
<name>C1MUP6_MICPC</name>
<keyword evidence="3" id="KW-0496">Mitochondrion</keyword>
<dbReference type="FunFam" id="3.30.479.30:FF:000004">
    <property type="entry name" value="Putative membrane protease family, stomatin"/>
    <property type="match status" value="1"/>
</dbReference>
<dbReference type="SMART" id="SM00244">
    <property type="entry name" value="PHB"/>
    <property type="match status" value="1"/>
</dbReference>
<gene>
    <name evidence="6" type="ORF">MICPUCDRAFT_70813</name>
</gene>
<dbReference type="GO" id="GO:0007005">
    <property type="term" value="P:mitochondrion organization"/>
    <property type="evidence" value="ECO:0007669"/>
    <property type="project" value="TreeGrafter"/>
</dbReference>
<protein>
    <submittedName>
        <fullName evidence="6">Band 7 stomatin family protein</fullName>
    </submittedName>
</protein>
<dbReference type="InterPro" id="IPR032435">
    <property type="entry name" value="STML2-like_C"/>
</dbReference>
<sequence length="379" mass="40692">MRRPVNYGVRIVPEKSVVVIERFGKFHTTLGAGIHLLVPLVDQIAYVWHLKEEAIPVANQTAVTKDNVAITIDGVLYVKVVDPFKASYGVENPIYALSQLAQTTMRSEIGKISLDKTFEERDHLNARIVQTINEAATSWGLECMRYEIRDIVPPTGIKVAMEMQAEAERRKRATVLESEADRESEVNRAEGAKTKVILEATAEAESIKVKATAMAESLAVVGGQLMEKGGMEAARVRVAELYLKEFGNIAKEGNTVLLPADAGNPASMVAQAMAAMGATGGFDGFGGHGGLGGGGGGGVVNKATNARKKAAIADEDFGGIAAGDGETTSKAKPSKPSKRAGKLDDEEYRTARSFMKALMGEVEERPEAETMRQRAKLSR</sequence>